<comment type="caution">
    <text evidence="7">The sequence shown here is derived from an EMBL/GenBank/DDBJ whole genome shotgun (WGS) entry which is preliminary data.</text>
</comment>
<feature type="region of interest" description="Disordered" evidence="5">
    <location>
        <begin position="173"/>
        <end position="192"/>
    </location>
</feature>
<dbReference type="PROSITE" id="PS51886">
    <property type="entry name" value="TLDC"/>
    <property type="match status" value="1"/>
</dbReference>
<gene>
    <name evidence="7" type="ORF">NLJ89_g2695</name>
</gene>
<name>A0A9W8K637_9AGAR</name>
<organism evidence="7 8">
    <name type="scientific">Agrocybe chaxingu</name>
    <dbReference type="NCBI Taxonomy" id="84603"/>
    <lineage>
        <taxon>Eukaryota</taxon>
        <taxon>Fungi</taxon>
        <taxon>Dikarya</taxon>
        <taxon>Basidiomycota</taxon>
        <taxon>Agaricomycotina</taxon>
        <taxon>Agaricomycetes</taxon>
        <taxon>Agaricomycetidae</taxon>
        <taxon>Agaricales</taxon>
        <taxon>Agaricineae</taxon>
        <taxon>Strophariaceae</taxon>
        <taxon>Agrocybe</taxon>
    </lineage>
</organism>
<reference evidence="7" key="1">
    <citation type="submission" date="2022-07" db="EMBL/GenBank/DDBJ databases">
        <title>Genome Sequence of Agrocybe chaxingu.</title>
        <authorList>
            <person name="Buettner E."/>
        </authorList>
    </citation>
    <scope>NUCLEOTIDE SEQUENCE</scope>
    <source>
        <strain evidence="7">MP-N11</strain>
    </source>
</reference>
<feature type="compositionally biased region" description="Low complexity" evidence="5">
    <location>
        <begin position="447"/>
        <end position="458"/>
    </location>
</feature>
<feature type="compositionally biased region" description="Polar residues" evidence="5">
    <location>
        <begin position="13"/>
        <end position="54"/>
    </location>
</feature>
<feature type="domain" description="TLDc" evidence="6">
    <location>
        <begin position="735"/>
        <end position="929"/>
    </location>
</feature>
<feature type="compositionally biased region" description="Basic residues" evidence="5">
    <location>
        <begin position="130"/>
        <end position="142"/>
    </location>
</feature>
<feature type="compositionally biased region" description="Polar residues" evidence="5">
    <location>
        <begin position="335"/>
        <end position="346"/>
    </location>
</feature>
<dbReference type="GO" id="GO:0006979">
    <property type="term" value="P:response to oxidative stress"/>
    <property type="evidence" value="ECO:0007669"/>
    <property type="project" value="TreeGrafter"/>
</dbReference>
<dbReference type="AlphaFoldDB" id="A0A9W8K637"/>
<feature type="compositionally biased region" description="Basic and acidic residues" evidence="5">
    <location>
        <begin position="396"/>
        <end position="409"/>
    </location>
</feature>
<dbReference type="InterPro" id="IPR006571">
    <property type="entry name" value="TLDc_dom"/>
</dbReference>
<dbReference type="GO" id="GO:0005634">
    <property type="term" value="C:nucleus"/>
    <property type="evidence" value="ECO:0007669"/>
    <property type="project" value="TreeGrafter"/>
</dbReference>
<evidence type="ECO:0000256" key="4">
    <source>
        <dbReference type="ARBA" id="ARBA00040604"/>
    </source>
</evidence>
<dbReference type="Proteomes" id="UP001148786">
    <property type="component" value="Unassembled WGS sequence"/>
</dbReference>
<dbReference type="PANTHER" id="PTHR23354:SF62">
    <property type="entry name" value="MUSTARD, ISOFORM V"/>
    <property type="match status" value="1"/>
</dbReference>
<evidence type="ECO:0000313" key="8">
    <source>
        <dbReference type="Proteomes" id="UP001148786"/>
    </source>
</evidence>
<dbReference type="Pfam" id="PF07534">
    <property type="entry name" value="TLD"/>
    <property type="match status" value="1"/>
</dbReference>
<proteinExistence type="inferred from homology"/>
<evidence type="ECO:0000256" key="3">
    <source>
        <dbReference type="ARBA" id="ARBA00023128"/>
    </source>
</evidence>
<evidence type="ECO:0000256" key="2">
    <source>
        <dbReference type="ARBA" id="ARBA00009540"/>
    </source>
</evidence>
<dbReference type="SMART" id="SM00584">
    <property type="entry name" value="TLDc"/>
    <property type="match status" value="1"/>
</dbReference>
<feature type="compositionally biased region" description="Polar residues" evidence="5">
    <location>
        <begin position="483"/>
        <end position="494"/>
    </location>
</feature>
<evidence type="ECO:0000256" key="1">
    <source>
        <dbReference type="ARBA" id="ARBA00004173"/>
    </source>
</evidence>
<keyword evidence="8" id="KW-1185">Reference proteome</keyword>
<keyword evidence="3" id="KW-0496">Mitochondrion</keyword>
<dbReference type="GO" id="GO:0005739">
    <property type="term" value="C:mitochondrion"/>
    <property type="evidence" value="ECO:0007669"/>
    <property type="project" value="UniProtKB-SubCell"/>
</dbReference>
<feature type="compositionally biased region" description="Low complexity" evidence="5">
    <location>
        <begin position="221"/>
        <end position="238"/>
    </location>
</feature>
<feature type="region of interest" description="Disordered" evidence="5">
    <location>
        <begin position="208"/>
        <end position="263"/>
    </location>
</feature>
<dbReference type="EMBL" id="JANKHO010000173">
    <property type="protein sequence ID" value="KAJ3513890.1"/>
    <property type="molecule type" value="Genomic_DNA"/>
</dbReference>
<evidence type="ECO:0000259" key="6">
    <source>
        <dbReference type="PROSITE" id="PS51886"/>
    </source>
</evidence>
<evidence type="ECO:0000313" key="7">
    <source>
        <dbReference type="EMBL" id="KAJ3513890.1"/>
    </source>
</evidence>
<dbReference type="PANTHER" id="PTHR23354">
    <property type="entry name" value="NUCLEOLAR PROTEIN 7/ESTROGEN RECEPTOR COACTIVATOR-RELATED"/>
    <property type="match status" value="1"/>
</dbReference>
<comment type="similarity">
    <text evidence="2">Belongs to the OXR1 family.</text>
</comment>
<feature type="region of interest" description="Disordered" evidence="5">
    <location>
        <begin position="130"/>
        <end position="153"/>
    </location>
</feature>
<feature type="compositionally biased region" description="Pro residues" evidence="5">
    <location>
        <begin position="319"/>
        <end position="330"/>
    </location>
</feature>
<dbReference type="OrthoDB" id="26679at2759"/>
<accession>A0A9W8K637</accession>
<feature type="compositionally biased region" description="Polar residues" evidence="5">
    <location>
        <begin position="253"/>
        <end position="263"/>
    </location>
</feature>
<feature type="compositionally biased region" description="Basic and acidic residues" evidence="5">
    <location>
        <begin position="1"/>
        <end position="10"/>
    </location>
</feature>
<feature type="compositionally biased region" description="Low complexity" evidence="5">
    <location>
        <begin position="143"/>
        <end position="153"/>
    </location>
</feature>
<sequence>MALPFDDLHDLAGSSNPLPSPSNKHSASTTPNPTPTQRDYTQQQLPQSNESSRAAQHLLPAAHATDASADTRERELEESIDKFATLFSPSTPRASPVLGPTSLSSALDVLDLNPSVPSQTPLFDHHMHAKSHTRPLLGRHSRPSSIVSVGSASSQSDFGSFVEVSALDDPLSSDFDSAGLPEPLEATPSSGAEVATSLSNIAIGSASSELGGTLEPPQRYLSSLTSSSQSATAHASPSVSSLNAKSTGKLHSPGQSNPSLSFFDNFTQDARQRSSAARSNLLDELLMHEDDPMWFVVNSEEEQKAEEEEEKTIRATPALPSPPPPPPPPKDLSLLQCTMHSNLTSRSATPGTTPSQTPPPSEAQSNQRTSRPDVPVRSATPNIPMTPGTPIVFQPDHFDAHNDLGHDYFKPIQPMTPDPTTRKHSRYASSPASASGIFHPTRTNSMTVPAPTLAPPVASQLTASPPLGRDQDDEEQEPRRPSLSDSGRSPSYQTLSSLPSKWMSSLLKSSSPGPLQTQHQSGGARPSLESIFNQGLELQFVESESVVAAAAATAGHSASPSNAFSHIAGAVIVASSTNTYLYPQLTIAPSPIIHSASPFAPHVYIPPTGAPGFKGEGYDWDKGYSDELEVERVQEEEQEQVPCKSESLEFGIWTRSPSVNSRERDYSAGYGSARNTEDTKATANLDRQARGRNARHDRKATSSPGPAGSGSGIGDIIERKAGNVELTGRRAMTTPVLTVELAGLLRPHLPALSRLPRSWTLIYSLDQHGISLNTLYTRCDTHLSRRPAPGEVAGTGKGMLIVMKDSGVDEEADGSIFGAWIAEGIRLNKGRGYSGGGESFLWKHVDGTLKVFKTTGRNSYVALCEPDYLSFGGGDGHYGLYLDDTLLDGSSASCPTFDNEPLCSYPTRSAGAKKTVNFECVGLEVWGMGS</sequence>
<feature type="compositionally biased region" description="Low complexity" evidence="5">
    <location>
        <begin position="495"/>
        <end position="515"/>
    </location>
</feature>
<comment type="subcellular location">
    <subcellularLocation>
        <location evidence="1">Mitochondrion</location>
    </subcellularLocation>
</comment>
<feature type="region of interest" description="Disordered" evidence="5">
    <location>
        <begin position="300"/>
        <end position="527"/>
    </location>
</feature>
<feature type="region of interest" description="Disordered" evidence="5">
    <location>
        <begin position="1"/>
        <end position="76"/>
    </location>
</feature>
<feature type="compositionally biased region" description="Acidic residues" evidence="5">
    <location>
        <begin position="300"/>
        <end position="310"/>
    </location>
</feature>
<evidence type="ECO:0000256" key="5">
    <source>
        <dbReference type="SAM" id="MobiDB-lite"/>
    </source>
</evidence>
<protein>
    <recommendedName>
        <fullName evidence="4">Oxidation resistance protein 1</fullName>
    </recommendedName>
</protein>
<feature type="region of interest" description="Disordered" evidence="5">
    <location>
        <begin position="660"/>
        <end position="716"/>
    </location>
</feature>